<evidence type="ECO:0000313" key="3">
    <source>
        <dbReference type="Proteomes" id="UP001600888"/>
    </source>
</evidence>
<evidence type="ECO:0000313" key="2">
    <source>
        <dbReference type="EMBL" id="KAL2275216.1"/>
    </source>
</evidence>
<organism evidence="2 3">
    <name type="scientific">Diaporthe vaccinii</name>
    <dbReference type="NCBI Taxonomy" id="105482"/>
    <lineage>
        <taxon>Eukaryota</taxon>
        <taxon>Fungi</taxon>
        <taxon>Dikarya</taxon>
        <taxon>Ascomycota</taxon>
        <taxon>Pezizomycotina</taxon>
        <taxon>Sordariomycetes</taxon>
        <taxon>Sordariomycetidae</taxon>
        <taxon>Diaporthales</taxon>
        <taxon>Diaporthaceae</taxon>
        <taxon>Diaporthe</taxon>
        <taxon>Diaporthe eres species complex</taxon>
    </lineage>
</organism>
<keyword evidence="1" id="KW-0812">Transmembrane</keyword>
<proteinExistence type="predicted"/>
<feature type="transmembrane region" description="Helical" evidence="1">
    <location>
        <begin position="87"/>
        <end position="109"/>
    </location>
</feature>
<protein>
    <recommendedName>
        <fullName evidence="4">Integral membrane protein</fullName>
    </recommendedName>
</protein>
<gene>
    <name evidence="2" type="ORF">FJTKL_02440</name>
</gene>
<reference evidence="2 3" key="1">
    <citation type="submission" date="2024-03" db="EMBL/GenBank/DDBJ databases">
        <title>A high-quality draft genome sequence of Diaporthe vaccinii, a causative agent of upright dieback and viscid rot disease in cranberry plants.</title>
        <authorList>
            <person name="Sarrasin M."/>
            <person name="Lang B.F."/>
            <person name="Burger G."/>
        </authorList>
    </citation>
    <scope>NUCLEOTIDE SEQUENCE [LARGE SCALE GENOMIC DNA]</scope>
    <source>
        <strain evidence="2 3">IS7</strain>
    </source>
</reference>
<evidence type="ECO:0008006" key="4">
    <source>
        <dbReference type="Google" id="ProtNLM"/>
    </source>
</evidence>
<accession>A0ABR4DYF9</accession>
<keyword evidence="1" id="KW-0472">Membrane</keyword>
<sequence>MILPENPPRLMSPSNQMIAYGIGIATLLLALHCFLRPRQEYGRFGLPLENAQTNAKAQSHSPFIFIKGSRELICGLTLIVLQYQGNVNAITTFVAILSTAGLIDGLVVWFNGGQEYKHKAFGHWFAFVFAGSWAAWRARQAWQDSQEGKWPEGHFHIWSS</sequence>
<feature type="transmembrane region" description="Helical" evidence="1">
    <location>
        <begin position="121"/>
        <end position="138"/>
    </location>
</feature>
<keyword evidence="3" id="KW-1185">Reference proteome</keyword>
<name>A0ABR4DYF9_9PEZI</name>
<dbReference type="InterPro" id="IPR025363">
    <property type="entry name" value="DUF4267"/>
</dbReference>
<dbReference type="Proteomes" id="UP001600888">
    <property type="component" value="Unassembled WGS sequence"/>
</dbReference>
<comment type="caution">
    <text evidence="2">The sequence shown here is derived from an EMBL/GenBank/DDBJ whole genome shotgun (WGS) entry which is preliminary data.</text>
</comment>
<feature type="transmembrane region" description="Helical" evidence="1">
    <location>
        <begin position="17"/>
        <end position="35"/>
    </location>
</feature>
<dbReference type="EMBL" id="JBAWTH010000140">
    <property type="protein sequence ID" value="KAL2275216.1"/>
    <property type="molecule type" value="Genomic_DNA"/>
</dbReference>
<evidence type="ECO:0000256" key="1">
    <source>
        <dbReference type="SAM" id="Phobius"/>
    </source>
</evidence>
<dbReference type="Pfam" id="PF14087">
    <property type="entry name" value="DUF4267"/>
    <property type="match status" value="1"/>
</dbReference>
<keyword evidence="1" id="KW-1133">Transmembrane helix</keyword>